<sequence length="284" mass="30207">MNSFFSSLWTPPYGHISFTHTPPFPAACCVAPSKLHKRGVFATRHLHRGELIEMCPVLKIDARYLLPQTGLRDYVFDPQEAWCGPGKHTCLLALGNGSLYNHAPNGRGANCTWHYDKTREVMVLYATAAVAAGTELLHDYSDDYWKARPTQAAVPPPSGQAHPALHTTAPAAPAAAPVPGPAQQAPVMKHTGEGGITQGAGITQGPGPLAPLEHPPNAIPVRPLHRQPPLPGYAGAPFRPPVTPLAVTRSVMAQGPPGGFVGTVVMPPVGQLHTTQMVRKEGDN</sequence>
<evidence type="ECO:0000313" key="2">
    <source>
        <dbReference type="EMBL" id="CEL95592.1"/>
    </source>
</evidence>
<proteinExistence type="predicted"/>
<dbReference type="SUPFAM" id="SSF82199">
    <property type="entry name" value="SET domain"/>
    <property type="match status" value="1"/>
</dbReference>
<dbReference type="Proteomes" id="UP000041254">
    <property type="component" value="Unassembled WGS sequence"/>
</dbReference>
<feature type="domain" description="SET" evidence="1">
    <location>
        <begin position="26"/>
        <end position="141"/>
    </location>
</feature>
<reference evidence="2 3" key="1">
    <citation type="submission" date="2014-11" db="EMBL/GenBank/DDBJ databases">
        <authorList>
            <person name="Zhu J."/>
            <person name="Qi W."/>
            <person name="Song R."/>
        </authorList>
    </citation>
    <scope>NUCLEOTIDE SEQUENCE [LARGE SCALE GENOMIC DNA]</scope>
</reference>
<name>A0A0G4EHY8_VITBC</name>
<gene>
    <name evidence="2" type="ORF">Vbra_7438</name>
</gene>
<dbReference type="OrthoDB" id="3180714at2759"/>
<dbReference type="Gene3D" id="2.170.270.10">
    <property type="entry name" value="SET domain"/>
    <property type="match status" value="1"/>
</dbReference>
<dbReference type="Pfam" id="PF00856">
    <property type="entry name" value="SET"/>
    <property type="match status" value="1"/>
</dbReference>
<dbReference type="EMBL" id="CDMY01000231">
    <property type="protein sequence ID" value="CEL95592.1"/>
    <property type="molecule type" value="Genomic_DNA"/>
</dbReference>
<organism evidence="2 3">
    <name type="scientific">Vitrella brassicaformis (strain CCMP3155)</name>
    <dbReference type="NCBI Taxonomy" id="1169540"/>
    <lineage>
        <taxon>Eukaryota</taxon>
        <taxon>Sar</taxon>
        <taxon>Alveolata</taxon>
        <taxon>Colpodellida</taxon>
        <taxon>Vitrellaceae</taxon>
        <taxon>Vitrella</taxon>
    </lineage>
</organism>
<dbReference type="AlphaFoldDB" id="A0A0G4EHY8"/>
<dbReference type="VEuPathDB" id="CryptoDB:Vbra_7438"/>
<dbReference type="InterPro" id="IPR001214">
    <property type="entry name" value="SET_dom"/>
</dbReference>
<dbReference type="InParanoid" id="A0A0G4EHY8"/>
<protein>
    <recommendedName>
        <fullName evidence="1">SET domain-containing protein</fullName>
    </recommendedName>
</protein>
<accession>A0A0G4EHY8</accession>
<keyword evidence="3" id="KW-1185">Reference proteome</keyword>
<evidence type="ECO:0000259" key="1">
    <source>
        <dbReference type="PROSITE" id="PS50280"/>
    </source>
</evidence>
<dbReference type="PROSITE" id="PS50280">
    <property type="entry name" value="SET"/>
    <property type="match status" value="1"/>
</dbReference>
<dbReference type="InterPro" id="IPR046341">
    <property type="entry name" value="SET_dom_sf"/>
</dbReference>
<evidence type="ECO:0000313" key="3">
    <source>
        <dbReference type="Proteomes" id="UP000041254"/>
    </source>
</evidence>